<keyword evidence="4" id="KW-1185">Reference proteome</keyword>
<dbReference type="KEGG" id="lbq:CKQ53_10100"/>
<evidence type="ECO:0000313" key="3">
    <source>
        <dbReference type="EMBL" id="AXW87298.1"/>
    </source>
</evidence>
<dbReference type="SUPFAM" id="SSF49401">
    <property type="entry name" value="Bacterial adhesins"/>
    <property type="match status" value="1"/>
</dbReference>
<protein>
    <submittedName>
        <fullName evidence="3">Type 1 fimbrial protein</fullName>
    </submittedName>
</protein>
<sequence length="189" mass="19084">MDCIMLKKTLLALSISAISLTASGLAQATDGTINFKASISASSCTVNSVADASSTAGTVDFGTVSNTTFGSAGDATVGTPFSIELVDCAVASAPTITFEGTPVTSSGYTELFDTDISGLGIRIEDADSTGTYYTSGTAAANTGFNALTSTEVTSATGNFNAYLVDYTGSTAYSGNVDTDVTFTINYSDS</sequence>
<dbReference type="GO" id="GO:0043709">
    <property type="term" value="P:cell adhesion involved in single-species biofilm formation"/>
    <property type="evidence" value="ECO:0007669"/>
    <property type="project" value="TreeGrafter"/>
</dbReference>
<dbReference type="PANTHER" id="PTHR33420">
    <property type="entry name" value="FIMBRIAL SUBUNIT ELFA-RELATED"/>
    <property type="match status" value="1"/>
</dbReference>
<proteinExistence type="predicted"/>
<accession>A0AAD0SGK0</accession>
<dbReference type="GO" id="GO:0009289">
    <property type="term" value="C:pilus"/>
    <property type="evidence" value="ECO:0007669"/>
    <property type="project" value="InterPro"/>
</dbReference>
<gene>
    <name evidence="3" type="ORF">CKQ53_10100</name>
</gene>
<feature type="chain" id="PRO_5042230358" evidence="1">
    <location>
        <begin position="29"/>
        <end position="189"/>
    </location>
</feature>
<dbReference type="Gene3D" id="2.60.40.1090">
    <property type="entry name" value="Fimbrial-type adhesion domain"/>
    <property type="match status" value="1"/>
</dbReference>
<feature type="domain" description="Fimbrial-type adhesion" evidence="2">
    <location>
        <begin position="33"/>
        <end position="186"/>
    </location>
</feature>
<name>A0AAD0SGK0_9GAMM</name>
<evidence type="ECO:0000259" key="2">
    <source>
        <dbReference type="Pfam" id="PF00419"/>
    </source>
</evidence>
<dbReference type="Pfam" id="PF00419">
    <property type="entry name" value="Fimbrial"/>
    <property type="match status" value="1"/>
</dbReference>
<dbReference type="InterPro" id="IPR008966">
    <property type="entry name" value="Adhesion_dom_sf"/>
</dbReference>
<dbReference type="InterPro" id="IPR000259">
    <property type="entry name" value="Adhesion_dom_fimbrial"/>
</dbReference>
<dbReference type="Proteomes" id="UP000263881">
    <property type="component" value="Chromosome"/>
</dbReference>
<dbReference type="InterPro" id="IPR050263">
    <property type="entry name" value="Bact_Fimbrial_Adh_Pro"/>
</dbReference>
<dbReference type="PANTHER" id="PTHR33420:SF26">
    <property type="entry name" value="FIMBRIAL SUBUNIT"/>
    <property type="match status" value="1"/>
</dbReference>
<reference evidence="3 4" key="1">
    <citation type="submission" date="2017-08" db="EMBL/GenBank/DDBJ databases">
        <title>Comparative genomics of bacteria isolated from necrotic lesions of AOD affected trees.</title>
        <authorList>
            <person name="Doonan J."/>
            <person name="Denman S."/>
            <person name="McDonald J.E."/>
        </authorList>
    </citation>
    <scope>NUCLEOTIDE SEQUENCE [LARGE SCALE GENOMIC DNA]</scope>
    <source>
        <strain evidence="3 4">477</strain>
    </source>
</reference>
<dbReference type="EMBL" id="CP023009">
    <property type="protein sequence ID" value="AXW87298.1"/>
    <property type="molecule type" value="Genomic_DNA"/>
</dbReference>
<keyword evidence="1" id="KW-0732">Signal</keyword>
<evidence type="ECO:0000256" key="1">
    <source>
        <dbReference type="SAM" id="SignalP"/>
    </source>
</evidence>
<feature type="signal peptide" evidence="1">
    <location>
        <begin position="1"/>
        <end position="28"/>
    </location>
</feature>
<evidence type="ECO:0000313" key="4">
    <source>
        <dbReference type="Proteomes" id="UP000263881"/>
    </source>
</evidence>
<dbReference type="InterPro" id="IPR036937">
    <property type="entry name" value="Adhesion_dom_fimbrial_sf"/>
</dbReference>
<dbReference type="AlphaFoldDB" id="A0AAD0SGK0"/>
<organism evidence="3 4">
    <name type="scientific">Lonsdalea britannica</name>
    <dbReference type="NCBI Taxonomy" id="1082704"/>
    <lineage>
        <taxon>Bacteria</taxon>
        <taxon>Pseudomonadati</taxon>
        <taxon>Pseudomonadota</taxon>
        <taxon>Gammaproteobacteria</taxon>
        <taxon>Enterobacterales</taxon>
        <taxon>Pectobacteriaceae</taxon>
        <taxon>Lonsdalea</taxon>
    </lineage>
</organism>